<evidence type="ECO:0000313" key="3">
    <source>
        <dbReference type="Proteomes" id="UP001642406"/>
    </source>
</evidence>
<keyword evidence="3" id="KW-1185">Reference proteome</keyword>
<name>A0ABP0BVN1_9PEZI</name>
<proteinExistence type="predicted"/>
<reference evidence="2 3" key="1">
    <citation type="submission" date="2024-01" db="EMBL/GenBank/DDBJ databases">
        <authorList>
            <person name="Allen C."/>
            <person name="Tagirdzhanova G."/>
        </authorList>
    </citation>
    <scope>NUCLEOTIDE SEQUENCE [LARGE SCALE GENOMIC DNA]</scope>
</reference>
<protein>
    <submittedName>
        <fullName evidence="2">Uncharacterized protein</fullName>
    </submittedName>
</protein>
<dbReference type="Proteomes" id="UP001642406">
    <property type="component" value="Unassembled WGS sequence"/>
</dbReference>
<feature type="compositionally biased region" description="Low complexity" evidence="1">
    <location>
        <begin position="13"/>
        <end position="23"/>
    </location>
</feature>
<gene>
    <name evidence="2" type="ORF">SBRCBS47491_005097</name>
</gene>
<organism evidence="2 3">
    <name type="scientific">Sporothrix bragantina</name>
    <dbReference type="NCBI Taxonomy" id="671064"/>
    <lineage>
        <taxon>Eukaryota</taxon>
        <taxon>Fungi</taxon>
        <taxon>Dikarya</taxon>
        <taxon>Ascomycota</taxon>
        <taxon>Pezizomycotina</taxon>
        <taxon>Sordariomycetes</taxon>
        <taxon>Sordariomycetidae</taxon>
        <taxon>Ophiostomatales</taxon>
        <taxon>Ophiostomataceae</taxon>
        <taxon>Sporothrix</taxon>
    </lineage>
</organism>
<feature type="region of interest" description="Disordered" evidence="1">
    <location>
        <begin position="272"/>
        <end position="310"/>
    </location>
</feature>
<sequence>MSHHVFSPEDIESISTPSSVTPSVPCSPAAFYDARHGQQQGSAQTKPNTRRVLPLLEYPTSHEELDFCRDIRNDFVAYKRRSPHASPFEWQEKAIECLDYIEETFVDMCHIPPPAFIFYQWAYAQAHKADAAESGGDVFHLLYAHCQMFDDDLDNDIREIPLPTHDQIMTVTNLMGCPPTTFMLAYSLRAGLRKSAVDGRRIFWAVYRTLMDLVKSVPAEFLQEFFLDRTLEIMSTSRAQRGAFGGAAHTGVFPSFTEVEAAMEEYTNEVRVKAREGSVGTRSSAANSPAFRSPGASPAAFKSPGASPAG</sequence>
<evidence type="ECO:0000313" key="2">
    <source>
        <dbReference type="EMBL" id="CAK7223131.1"/>
    </source>
</evidence>
<accession>A0ABP0BVN1</accession>
<comment type="caution">
    <text evidence="2">The sequence shown here is derived from an EMBL/GenBank/DDBJ whole genome shotgun (WGS) entry which is preliminary data.</text>
</comment>
<feature type="region of interest" description="Disordered" evidence="1">
    <location>
        <begin position="1"/>
        <end position="23"/>
    </location>
</feature>
<dbReference type="EMBL" id="CAWUHC010000042">
    <property type="protein sequence ID" value="CAK7223131.1"/>
    <property type="molecule type" value="Genomic_DNA"/>
</dbReference>
<evidence type="ECO:0000256" key="1">
    <source>
        <dbReference type="SAM" id="MobiDB-lite"/>
    </source>
</evidence>